<proteinExistence type="inferred from homology"/>
<evidence type="ECO:0000256" key="4">
    <source>
        <dbReference type="ARBA" id="ARBA00023002"/>
    </source>
</evidence>
<accession>A0ABU0PME0</accession>
<feature type="domain" description="TauD/TfdA-like" evidence="7">
    <location>
        <begin position="121"/>
        <end position="317"/>
    </location>
</feature>
<keyword evidence="6" id="KW-0045">Antibiotic biosynthesis</keyword>
<keyword evidence="5" id="KW-0408">Iron</keyword>
<evidence type="ECO:0000256" key="3">
    <source>
        <dbReference type="ARBA" id="ARBA00022723"/>
    </source>
</evidence>
<dbReference type="InterPro" id="IPR050411">
    <property type="entry name" value="AlphaKG_dependent_hydroxylases"/>
</dbReference>
<reference evidence="8 9" key="1">
    <citation type="submission" date="2023-07" db="EMBL/GenBank/DDBJ databases">
        <title>Comparative genomics of wheat-associated soil bacteria to identify genetic determinants of phenazine resistance.</title>
        <authorList>
            <person name="Mouncey N."/>
        </authorList>
    </citation>
    <scope>NUCLEOTIDE SEQUENCE [LARGE SCALE GENOMIC DNA]</scope>
    <source>
        <strain evidence="8 9">W1I3</strain>
    </source>
</reference>
<dbReference type="EC" id="1.14.11.39" evidence="8"/>
<comment type="caution">
    <text evidence="8">The sequence shown here is derived from an EMBL/GenBank/DDBJ whole genome shotgun (WGS) entry which is preliminary data.</text>
</comment>
<keyword evidence="3" id="KW-0479">Metal-binding</keyword>
<evidence type="ECO:0000256" key="5">
    <source>
        <dbReference type="ARBA" id="ARBA00023004"/>
    </source>
</evidence>
<evidence type="ECO:0000313" key="8">
    <source>
        <dbReference type="EMBL" id="MDQ0674732.1"/>
    </source>
</evidence>
<dbReference type="EMBL" id="JAUSXB010000001">
    <property type="protein sequence ID" value="MDQ0674732.1"/>
    <property type="molecule type" value="Genomic_DNA"/>
</dbReference>
<evidence type="ECO:0000313" key="9">
    <source>
        <dbReference type="Proteomes" id="UP001236806"/>
    </source>
</evidence>
<dbReference type="GO" id="GO:0016491">
    <property type="term" value="F:oxidoreductase activity"/>
    <property type="evidence" value="ECO:0007669"/>
    <property type="project" value="UniProtKB-KW"/>
</dbReference>
<evidence type="ECO:0000256" key="1">
    <source>
        <dbReference type="ARBA" id="ARBA00001954"/>
    </source>
</evidence>
<dbReference type="PANTHER" id="PTHR10696">
    <property type="entry name" value="GAMMA-BUTYROBETAINE HYDROXYLASE-RELATED"/>
    <property type="match status" value="1"/>
</dbReference>
<dbReference type="PANTHER" id="PTHR10696:SF56">
    <property type="entry name" value="TAUD_TFDA-LIKE DOMAIN-CONTAINING PROTEIN"/>
    <property type="match status" value="1"/>
</dbReference>
<dbReference type="Gene3D" id="3.60.130.10">
    <property type="entry name" value="Clavaminate synthase-like"/>
    <property type="match status" value="1"/>
</dbReference>
<dbReference type="InterPro" id="IPR042098">
    <property type="entry name" value="TauD-like_sf"/>
</dbReference>
<dbReference type="Proteomes" id="UP001236806">
    <property type="component" value="Unassembled WGS sequence"/>
</dbReference>
<keyword evidence="9" id="KW-1185">Reference proteome</keyword>
<name>A0ABU0PME0_9MICC</name>
<sequence length="383" mass="41751">MTTSLVKRVFQEWATIELDDDESVRLAEAAARSTADPRVDPARFREEAKNGWAALNQSTRNGVEQFAKGTTSRPEVYVTNLPVDPDLPATPLIGQTTDAVTNTLGEFIMVTFSLALGFPISYRDQRAGRLVHDVYPTSKNAEKVSSQSSSVSLGFHTEMFFHPAPPDFLILHCLRADPAGKAATSIASLTDIQRQLTVQEIAVLTAPMFAMDLARLHGTYRCEGRPIRHADPRPVFQIIDEHAGGVQFRFEPELTTAVGPEARQAMAAADNAAEAVSVSGRLEQGGMLLLDNRRAVHSRSPFRANFDGNDRWLRRMMVGSHPSGDSSGGLAARGFHERPDLELAKAWERTGASLQVIPYSTQEQMAQTAAPTGAAMNQTGEGH</sequence>
<comment type="cofactor">
    <cofactor evidence="1">
        <name>Fe(2+)</name>
        <dbReference type="ChEBI" id="CHEBI:29033"/>
    </cofactor>
</comment>
<evidence type="ECO:0000256" key="2">
    <source>
        <dbReference type="ARBA" id="ARBA00008425"/>
    </source>
</evidence>
<gene>
    <name evidence="8" type="ORF">QFZ36_002293</name>
</gene>
<dbReference type="SUPFAM" id="SSF51197">
    <property type="entry name" value="Clavaminate synthase-like"/>
    <property type="match status" value="1"/>
</dbReference>
<evidence type="ECO:0000259" key="7">
    <source>
        <dbReference type="Pfam" id="PF02668"/>
    </source>
</evidence>
<dbReference type="InterPro" id="IPR003819">
    <property type="entry name" value="TauD/TfdA-like"/>
</dbReference>
<dbReference type="PIRSF" id="PIRSF019543">
    <property type="entry name" value="Clavaminate_syn"/>
    <property type="match status" value="1"/>
</dbReference>
<protein>
    <submittedName>
        <fullName evidence="8">L-asparagine oxygenase</fullName>
        <ecNumber evidence="8">1.14.11.39</ecNumber>
    </submittedName>
</protein>
<dbReference type="InterPro" id="IPR014503">
    <property type="entry name" value="Clavaminate_syn-like"/>
</dbReference>
<dbReference type="Pfam" id="PF02668">
    <property type="entry name" value="TauD"/>
    <property type="match status" value="1"/>
</dbReference>
<comment type="similarity">
    <text evidence="2">Belongs to the clavaminate synthase family.</text>
</comment>
<organism evidence="8 9">
    <name type="scientific">Pseudarthrobacter siccitolerans</name>
    <dbReference type="NCBI Taxonomy" id="861266"/>
    <lineage>
        <taxon>Bacteria</taxon>
        <taxon>Bacillati</taxon>
        <taxon>Actinomycetota</taxon>
        <taxon>Actinomycetes</taxon>
        <taxon>Micrococcales</taxon>
        <taxon>Micrococcaceae</taxon>
        <taxon>Pseudarthrobacter</taxon>
    </lineage>
</organism>
<evidence type="ECO:0000256" key="6">
    <source>
        <dbReference type="ARBA" id="ARBA00023194"/>
    </source>
</evidence>
<keyword evidence="4 8" id="KW-0560">Oxidoreductase</keyword>
<dbReference type="RefSeq" id="WP_306636525.1">
    <property type="nucleotide sequence ID" value="NZ_JAUSXB010000001.1"/>
</dbReference>